<accession>A0A7L4ZF33</accession>
<evidence type="ECO:0000313" key="2">
    <source>
        <dbReference type="Proteomes" id="UP000464657"/>
    </source>
</evidence>
<reference evidence="1 2" key="1">
    <citation type="journal article" date="2013" name="Int. J. Syst. Evol. Microbiol.">
        <title>Kordia antarctica sp. nov., isolated from Antarctic seawater.</title>
        <authorList>
            <person name="Baek K."/>
            <person name="Choi A."/>
            <person name="Kang I."/>
            <person name="Lee K."/>
            <person name="Cho J.C."/>
        </authorList>
    </citation>
    <scope>NUCLEOTIDE SEQUENCE [LARGE SCALE GENOMIC DNA]</scope>
    <source>
        <strain evidence="1 2">IMCC3317</strain>
    </source>
</reference>
<dbReference type="AlphaFoldDB" id="A0A7L4ZF33"/>
<sequence length="29" mass="3084">MLSEVEINGLTSLIGHYDYIASVPAFATA</sequence>
<organism evidence="1 2">
    <name type="scientific">Kordia antarctica</name>
    <dbReference type="NCBI Taxonomy" id="1218801"/>
    <lineage>
        <taxon>Bacteria</taxon>
        <taxon>Pseudomonadati</taxon>
        <taxon>Bacteroidota</taxon>
        <taxon>Flavobacteriia</taxon>
        <taxon>Flavobacteriales</taxon>
        <taxon>Flavobacteriaceae</taxon>
        <taxon>Kordia</taxon>
    </lineage>
</organism>
<protein>
    <submittedName>
        <fullName evidence="1">Uncharacterized protein</fullName>
    </submittedName>
</protein>
<dbReference type="Proteomes" id="UP000464657">
    <property type="component" value="Chromosome"/>
</dbReference>
<keyword evidence="2" id="KW-1185">Reference proteome</keyword>
<proteinExistence type="predicted"/>
<gene>
    <name evidence="1" type="ORF">IMCC3317_04660</name>
</gene>
<evidence type="ECO:0000313" key="1">
    <source>
        <dbReference type="EMBL" id="QHI35120.1"/>
    </source>
</evidence>
<dbReference type="EMBL" id="CP019288">
    <property type="protein sequence ID" value="QHI35120.1"/>
    <property type="molecule type" value="Genomic_DNA"/>
</dbReference>
<dbReference type="KEGG" id="kan:IMCC3317_04660"/>
<name>A0A7L4ZF33_9FLAO</name>